<evidence type="ECO:0000313" key="2">
    <source>
        <dbReference type="Proteomes" id="UP000254467"/>
    </source>
</evidence>
<dbReference type="AlphaFoldDB" id="A0A376CLZ2"/>
<protein>
    <submittedName>
        <fullName evidence="1">Uncharacterized protein</fullName>
    </submittedName>
</protein>
<dbReference type="EMBL" id="UFXQ01000001">
    <property type="protein sequence ID" value="STC69526.1"/>
    <property type="molecule type" value="Genomic_DNA"/>
</dbReference>
<dbReference type="STRING" id="35756.GCA_001044155_00766"/>
<name>A0A376CLZ2_9CORY</name>
<dbReference type="PANTHER" id="PTHR34724">
    <property type="entry name" value="OS12G0596101 PROTEIN"/>
    <property type="match status" value="1"/>
</dbReference>
<dbReference type="RefSeq" id="WP_018581532.1">
    <property type="nucleotide sequence ID" value="NZ_LDYD01000005.1"/>
</dbReference>
<dbReference type="PANTHER" id="PTHR34724:SF2">
    <property type="entry name" value="OS12G0596101 PROTEIN"/>
    <property type="match status" value="1"/>
</dbReference>
<sequence length="52" mass="5674">MCRAVSCKKCGKTTWAGCGQHIDQVKATVPAKQWCTCPREQSKGFLAGLFGR</sequence>
<organism evidence="1 2">
    <name type="scientific">Corynebacterium pilosum</name>
    <dbReference type="NCBI Taxonomy" id="35756"/>
    <lineage>
        <taxon>Bacteria</taxon>
        <taxon>Bacillati</taxon>
        <taxon>Actinomycetota</taxon>
        <taxon>Actinomycetes</taxon>
        <taxon>Mycobacteriales</taxon>
        <taxon>Corynebacteriaceae</taxon>
        <taxon>Corynebacterium</taxon>
    </lineage>
</organism>
<reference evidence="1 2" key="1">
    <citation type="submission" date="2018-06" db="EMBL/GenBank/DDBJ databases">
        <authorList>
            <consortium name="Pathogen Informatics"/>
            <person name="Doyle S."/>
        </authorList>
    </citation>
    <scope>NUCLEOTIDE SEQUENCE [LARGE SCALE GENOMIC DNA]</scope>
    <source>
        <strain evidence="1 2">NCTC11862</strain>
    </source>
</reference>
<gene>
    <name evidence="1" type="ORF">NCTC11862_01321</name>
</gene>
<accession>A0A376CLZ2</accession>
<keyword evidence="2" id="KW-1185">Reference proteome</keyword>
<evidence type="ECO:0000313" key="1">
    <source>
        <dbReference type="EMBL" id="STC69526.1"/>
    </source>
</evidence>
<dbReference type="Proteomes" id="UP000254467">
    <property type="component" value="Unassembled WGS sequence"/>
</dbReference>
<proteinExistence type="predicted"/>